<dbReference type="GO" id="GO:0043022">
    <property type="term" value="F:ribosome binding"/>
    <property type="evidence" value="ECO:0007669"/>
    <property type="project" value="TreeGrafter"/>
</dbReference>
<name>A0A6J6UN50_9ZZZZ</name>
<accession>A0A6J6UN50</accession>
<dbReference type="InterPro" id="IPR000352">
    <property type="entry name" value="Pep_chain_release_fac_I"/>
</dbReference>
<dbReference type="GO" id="GO:0072344">
    <property type="term" value="P:rescue of stalled ribosome"/>
    <property type="evidence" value="ECO:0007669"/>
    <property type="project" value="TreeGrafter"/>
</dbReference>
<proteinExistence type="inferred from homology"/>
<dbReference type="GO" id="GO:0004045">
    <property type="term" value="F:peptidyl-tRNA hydrolase activity"/>
    <property type="evidence" value="ECO:0007669"/>
    <property type="project" value="TreeGrafter"/>
</dbReference>
<evidence type="ECO:0000256" key="2">
    <source>
        <dbReference type="SAM" id="MobiDB-lite"/>
    </source>
</evidence>
<organism evidence="5">
    <name type="scientific">freshwater metagenome</name>
    <dbReference type="NCBI Taxonomy" id="449393"/>
    <lineage>
        <taxon>unclassified sequences</taxon>
        <taxon>metagenomes</taxon>
        <taxon>ecological metagenomes</taxon>
    </lineage>
</organism>
<dbReference type="PANTHER" id="PTHR47814:SF1">
    <property type="entry name" value="PEPTIDYL-TRNA HYDROLASE ARFB"/>
    <property type="match status" value="1"/>
</dbReference>
<dbReference type="Gene3D" id="3.30.160.20">
    <property type="match status" value="1"/>
</dbReference>
<dbReference type="GO" id="GO:0003747">
    <property type="term" value="F:translation release factor activity"/>
    <property type="evidence" value="ECO:0007669"/>
    <property type="project" value="InterPro"/>
</dbReference>
<protein>
    <submittedName>
        <fullName evidence="5">Unannotated protein</fullName>
    </submittedName>
</protein>
<evidence type="ECO:0000313" key="4">
    <source>
        <dbReference type="EMBL" id="CAB4368466.1"/>
    </source>
</evidence>
<dbReference type="EMBL" id="CAETWZ010000163">
    <property type="protein sequence ID" value="CAB4368466.1"/>
    <property type="molecule type" value="Genomic_DNA"/>
</dbReference>
<dbReference type="NCBIfam" id="NF006718">
    <property type="entry name" value="PRK09256.1"/>
    <property type="match status" value="1"/>
</dbReference>
<dbReference type="EMBL" id="CAEZZL010000043">
    <property type="protein sequence ID" value="CAB4761421.1"/>
    <property type="molecule type" value="Genomic_DNA"/>
</dbReference>
<evidence type="ECO:0000256" key="1">
    <source>
        <dbReference type="ARBA" id="ARBA00010835"/>
    </source>
</evidence>
<feature type="domain" description="Prokaryotic-type class I peptide chain release factors" evidence="3">
    <location>
        <begin position="19"/>
        <end position="136"/>
    </location>
</feature>
<feature type="region of interest" description="Disordered" evidence="2">
    <location>
        <begin position="99"/>
        <end position="142"/>
    </location>
</feature>
<feature type="compositionally biased region" description="Basic and acidic residues" evidence="2">
    <location>
        <begin position="120"/>
        <end position="142"/>
    </location>
</feature>
<reference evidence="5" key="1">
    <citation type="submission" date="2020-05" db="EMBL/GenBank/DDBJ databases">
        <authorList>
            <person name="Chiriac C."/>
            <person name="Salcher M."/>
            <person name="Ghai R."/>
            <person name="Kavagutti S V."/>
        </authorList>
    </citation>
    <scope>NUCLEOTIDE SEQUENCE</scope>
</reference>
<dbReference type="Pfam" id="PF00472">
    <property type="entry name" value="RF-1"/>
    <property type="match status" value="1"/>
</dbReference>
<dbReference type="PANTHER" id="PTHR47814">
    <property type="entry name" value="PEPTIDYL-TRNA HYDROLASE ARFB"/>
    <property type="match status" value="1"/>
</dbReference>
<sequence>MAHNRQMAPDEDLRAARGVRIKADAMQWTFARSSGAGGQNVNKNSTKAHLTISLADISCSETIRARFEEAFDEEISITCQTSRSQWRNRVLCIEQLTEKLNEASAPPPAPRKKTRPTRGSVERRLESKKRDSAKKQDRRLRE</sequence>
<dbReference type="SUPFAM" id="SSF75620">
    <property type="entry name" value="Release factor"/>
    <property type="match status" value="1"/>
</dbReference>
<evidence type="ECO:0000259" key="3">
    <source>
        <dbReference type="Pfam" id="PF00472"/>
    </source>
</evidence>
<dbReference type="InterPro" id="IPR045853">
    <property type="entry name" value="Pep_chain_release_fac_I_sf"/>
</dbReference>
<gene>
    <name evidence="5" type="ORF">UFOPK2870_00684</name>
    <name evidence="4" type="ORF">UFOPK4179_01268</name>
</gene>
<evidence type="ECO:0000313" key="5">
    <source>
        <dbReference type="EMBL" id="CAB4761421.1"/>
    </source>
</evidence>
<dbReference type="AlphaFoldDB" id="A0A6J6UN50"/>
<comment type="similarity">
    <text evidence="1">Belongs to the prokaryotic/mitochondrial release factor family.</text>
</comment>